<comment type="caution">
    <text evidence="2">The sequence shown here is derived from an EMBL/GenBank/DDBJ whole genome shotgun (WGS) entry which is preliminary data.</text>
</comment>
<keyword evidence="3" id="KW-1185">Reference proteome</keyword>
<name>A0A1H3LF65_9BACT</name>
<evidence type="ECO:0000256" key="1">
    <source>
        <dbReference type="SAM" id="SignalP"/>
    </source>
</evidence>
<evidence type="ECO:0000313" key="2">
    <source>
        <dbReference type="EMBL" id="SDY62608.1"/>
    </source>
</evidence>
<feature type="signal peptide" evidence="1">
    <location>
        <begin position="1"/>
        <end position="18"/>
    </location>
</feature>
<evidence type="ECO:0008006" key="4">
    <source>
        <dbReference type="Google" id="ProtNLM"/>
    </source>
</evidence>
<proteinExistence type="predicted"/>
<accession>A0A1H3LF65</accession>
<evidence type="ECO:0000313" key="3">
    <source>
        <dbReference type="Proteomes" id="UP000199663"/>
    </source>
</evidence>
<keyword evidence="1" id="KW-0732">Signal</keyword>
<feature type="chain" id="PRO_5045428842" description="Secreted protein" evidence="1">
    <location>
        <begin position="19"/>
        <end position="188"/>
    </location>
</feature>
<dbReference type="RefSeq" id="WP_019596388.1">
    <property type="nucleotide sequence ID" value="NZ_FNQC01000002.1"/>
</dbReference>
<gene>
    <name evidence="2" type="ORF">SAMN05444412_10218</name>
</gene>
<protein>
    <recommendedName>
        <fullName evidence="4">Secreted protein</fullName>
    </recommendedName>
</protein>
<dbReference type="Proteomes" id="UP000199663">
    <property type="component" value="Unassembled WGS sequence"/>
</dbReference>
<sequence length="188" mass="21494">MKNYIFLFFAILTLPAFAQEKIGSQMFMETLKQHCGKAYEGTVVTPLADNDPFAGKKLVMHVRNCDDNVIRIPFFVGEDKSRTWVLTLEDGLILLKHDHRHEDGTDDKVTMYGGRTANTGMAGIQFFPADQETADLIPYAANNVWWITVDETSFTYNLRRIGSDRFFSVKFDLTKEIETPDAPWGWND</sequence>
<dbReference type="EMBL" id="FNQC01000002">
    <property type="protein sequence ID" value="SDY62608.1"/>
    <property type="molecule type" value="Genomic_DNA"/>
</dbReference>
<reference evidence="2 3" key="1">
    <citation type="submission" date="2016-10" db="EMBL/GenBank/DDBJ databases">
        <authorList>
            <person name="Varghese N."/>
            <person name="Submissions S."/>
        </authorList>
    </citation>
    <scope>NUCLEOTIDE SEQUENCE [LARGE SCALE GENOMIC DNA]</scope>
    <source>
        <strain evidence="2 3">DSM 17997</strain>
    </source>
</reference>
<organism evidence="2 3">
    <name type="scientific">Rhodonellum ikkaensis</name>
    <dbReference type="NCBI Taxonomy" id="336829"/>
    <lineage>
        <taxon>Bacteria</taxon>
        <taxon>Pseudomonadati</taxon>
        <taxon>Bacteroidota</taxon>
        <taxon>Cytophagia</taxon>
        <taxon>Cytophagales</taxon>
        <taxon>Cytophagaceae</taxon>
        <taxon>Rhodonellum</taxon>
    </lineage>
</organism>